<dbReference type="InterPro" id="IPR016135">
    <property type="entry name" value="UBQ-conjugating_enzyme/RWD"/>
</dbReference>
<protein>
    <recommendedName>
        <fullName evidence="2">Small nuclear ribonucleoprotein Prp3 C-terminal domain-containing protein</fullName>
    </recommendedName>
</protein>
<dbReference type="InterPro" id="IPR017359">
    <property type="entry name" value="Phi-like"/>
</dbReference>
<dbReference type="Gene3D" id="3.10.110.10">
    <property type="entry name" value="Ubiquitin Conjugating Enzyme"/>
    <property type="match status" value="1"/>
</dbReference>
<name>E5A9D9_LEPMJ</name>
<dbReference type="Pfam" id="PF06544">
    <property type="entry name" value="Prp3_C"/>
    <property type="match status" value="1"/>
</dbReference>
<sequence length="337" mass="38061">MFDVDRCSRPTVGNPASPEHVGPGKEIRVKFDLEYEGMAAADQPPDGWYLLPPDLLELQIGQIDLLLAMYPDEAIIEEDSQELLDRLRLSAEGVDVKFDIAPNVSIFLRITIDGNLAQHESLQLNLTFSFIPMDKSDVHDPPPAKIRAQQPPWLSRLATAQMMREVEDGEDLFSTLERIKEQASHQLQLSNNALAARSSTNSPEQAGPLVRVWFYFPSISTRSKRDDFINHAPSYHLTGFLYAGKPGLLCVEGASQSIDDYMKFIKTESWGDIPAHHKKVSERHRERIEKRTFSDMTETTNTVGERHGQRANRGDMKAMEDWLIERGLGDAFAKVLM</sequence>
<dbReference type="eggNOG" id="ENOG502QR2G">
    <property type="taxonomic scope" value="Eukaryota"/>
</dbReference>
<dbReference type="InterPro" id="IPR010541">
    <property type="entry name" value="Prp3_C"/>
</dbReference>
<gene>
    <name evidence="3" type="ORF">LEMA_P014100.1</name>
</gene>
<dbReference type="HOGENOM" id="CLU_064566_0_0_1"/>
<accession>E5A9D9</accession>
<dbReference type="AlphaFoldDB" id="E5A9D9"/>
<feature type="region of interest" description="Disordered" evidence="1">
    <location>
        <begin position="1"/>
        <end position="23"/>
    </location>
</feature>
<evidence type="ECO:0000259" key="2">
    <source>
        <dbReference type="Pfam" id="PF06544"/>
    </source>
</evidence>
<reference evidence="4" key="1">
    <citation type="journal article" date="2011" name="Nat. Commun.">
        <title>Effector diversification within compartments of the Leptosphaeria maculans genome affected by Repeat-Induced Point mutations.</title>
        <authorList>
            <person name="Rouxel T."/>
            <person name="Grandaubert J."/>
            <person name="Hane J.K."/>
            <person name="Hoede C."/>
            <person name="van de Wouw A.P."/>
            <person name="Couloux A."/>
            <person name="Dominguez V."/>
            <person name="Anthouard V."/>
            <person name="Bally P."/>
            <person name="Bourras S."/>
            <person name="Cozijnsen A.J."/>
            <person name="Ciuffetti L.M."/>
            <person name="Degrave A."/>
            <person name="Dilmaghani A."/>
            <person name="Duret L."/>
            <person name="Fudal I."/>
            <person name="Goodwin S.B."/>
            <person name="Gout L."/>
            <person name="Glaser N."/>
            <person name="Linglin J."/>
            <person name="Kema G.H.J."/>
            <person name="Lapalu N."/>
            <person name="Lawrence C.B."/>
            <person name="May K."/>
            <person name="Meyer M."/>
            <person name="Ollivier B."/>
            <person name="Poulain J."/>
            <person name="Schoch C.L."/>
            <person name="Simon A."/>
            <person name="Spatafora J.W."/>
            <person name="Stachowiak A."/>
            <person name="Turgeon B.G."/>
            <person name="Tyler B.M."/>
            <person name="Vincent D."/>
            <person name="Weissenbach J."/>
            <person name="Amselem J."/>
            <person name="Quesneville H."/>
            <person name="Oliver R.P."/>
            <person name="Wincker P."/>
            <person name="Balesdent M.-H."/>
            <person name="Howlett B.J."/>
        </authorList>
    </citation>
    <scope>NUCLEOTIDE SEQUENCE [LARGE SCALE GENOMIC DNA]</scope>
    <source>
        <strain evidence="4">JN3 / isolate v23.1.3 / race Av1-4-5-6-7-8</strain>
    </source>
</reference>
<keyword evidence="4" id="KW-1185">Reference proteome</keyword>
<feature type="domain" description="Small nuclear ribonucleoprotein Prp3 C-terminal" evidence="2">
    <location>
        <begin position="213"/>
        <end position="295"/>
    </location>
</feature>
<evidence type="ECO:0000256" key="1">
    <source>
        <dbReference type="SAM" id="MobiDB-lite"/>
    </source>
</evidence>
<dbReference type="STRING" id="985895.E5A9D9"/>
<organism evidence="4">
    <name type="scientific">Leptosphaeria maculans (strain JN3 / isolate v23.1.3 / race Av1-4-5-6-7-8)</name>
    <name type="common">Blackleg fungus</name>
    <name type="synonym">Phoma lingam</name>
    <dbReference type="NCBI Taxonomy" id="985895"/>
    <lineage>
        <taxon>Eukaryota</taxon>
        <taxon>Fungi</taxon>
        <taxon>Dikarya</taxon>
        <taxon>Ascomycota</taxon>
        <taxon>Pezizomycotina</taxon>
        <taxon>Dothideomycetes</taxon>
        <taxon>Pleosporomycetidae</taxon>
        <taxon>Pleosporales</taxon>
        <taxon>Pleosporineae</taxon>
        <taxon>Leptosphaeriaceae</taxon>
        <taxon>Plenodomus</taxon>
        <taxon>Plenodomus lingam/Leptosphaeria maculans species complex</taxon>
    </lineage>
</organism>
<proteinExistence type="predicted"/>
<evidence type="ECO:0000313" key="4">
    <source>
        <dbReference type="Proteomes" id="UP000002668"/>
    </source>
</evidence>
<dbReference type="CDD" id="cd24163">
    <property type="entry name" value="RWDD2_C"/>
    <property type="match status" value="1"/>
</dbReference>
<dbReference type="SUPFAM" id="SSF54495">
    <property type="entry name" value="UBC-like"/>
    <property type="match status" value="1"/>
</dbReference>
<dbReference type="PANTHER" id="PTHR15955:SF10">
    <property type="entry name" value="DUF1115 DOMAIN PROTEIN (AFU_ORTHOLOGUE AFUA_5G14750)"/>
    <property type="match status" value="1"/>
</dbReference>
<dbReference type="InParanoid" id="E5A9D9"/>
<dbReference type="OrthoDB" id="432412at2759"/>
<dbReference type="InterPro" id="IPR059181">
    <property type="entry name" value="RWDD2A-B_C"/>
</dbReference>
<dbReference type="Proteomes" id="UP000002668">
    <property type="component" value="Genome"/>
</dbReference>
<dbReference type="VEuPathDB" id="FungiDB:LEMA_P014100.1"/>
<evidence type="ECO:0000313" key="3">
    <source>
        <dbReference type="EMBL" id="CBY00280.1"/>
    </source>
</evidence>
<dbReference type="EMBL" id="FP929138">
    <property type="protein sequence ID" value="CBY00280.1"/>
    <property type="molecule type" value="Genomic_DNA"/>
</dbReference>
<dbReference type="PIRSF" id="PIRSF038021">
    <property type="entry name" value="UCP038021_RWDD2"/>
    <property type="match status" value="1"/>
</dbReference>
<dbReference type="PANTHER" id="PTHR15955">
    <property type="entry name" value="RWD DOMAIN CONTAINING PROTEIN 2"/>
    <property type="match status" value="1"/>
</dbReference>